<dbReference type="OrthoDB" id="2187714at2759"/>
<evidence type="ECO:0000256" key="1">
    <source>
        <dbReference type="SAM" id="MobiDB-lite"/>
    </source>
</evidence>
<dbReference type="EMBL" id="CAJFDH010000002">
    <property type="protein sequence ID" value="CAD5211752.1"/>
    <property type="molecule type" value="Genomic_DNA"/>
</dbReference>
<evidence type="ECO:0000313" key="4">
    <source>
        <dbReference type="Proteomes" id="UP000614601"/>
    </source>
</evidence>
<reference evidence="3" key="1">
    <citation type="submission" date="2020-09" db="EMBL/GenBank/DDBJ databases">
        <authorList>
            <person name="Kikuchi T."/>
        </authorList>
    </citation>
    <scope>NUCLEOTIDE SEQUENCE</scope>
    <source>
        <strain evidence="3">SH1</strain>
    </source>
</reference>
<dbReference type="EMBL" id="CAJFCW020000002">
    <property type="protein sequence ID" value="CAG9094263.1"/>
    <property type="molecule type" value="Genomic_DNA"/>
</dbReference>
<protein>
    <recommendedName>
        <fullName evidence="2">Jun-like transcription factor domain-containing protein</fullName>
    </recommendedName>
</protein>
<feature type="domain" description="Jun-like transcription factor" evidence="2">
    <location>
        <begin position="64"/>
        <end position="110"/>
    </location>
</feature>
<proteinExistence type="predicted"/>
<evidence type="ECO:0000313" key="3">
    <source>
        <dbReference type="EMBL" id="CAD5211752.1"/>
    </source>
</evidence>
<gene>
    <name evidence="3" type="ORF">BOKJ2_LOCUS3851</name>
</gene>
<dbReference type="Proteomes" id="UP000614601">
    <property type="component" value="Unassembled WGS sequence"/>
</dbReference>
<feature type="region of interest" description="Disordered" evidence="1">
    <location>
        <begin position="132"/>
        <end position="197"/>
    </location>
</feature>
<accession>A0A811K9U8</accession>
<comment type="caution">
    <text evidence="3">The sequence shown here is derived from an EMBL/GenBank/DDBJ whole genome shotgun (WGS) entry which is preliminary data.</text>
</comment>
<sequence>MIRDRSHLALDPTKKRGRFGTTASEILSPVDKNMMDFVCSLISPDRFRGNIDLQGLQVFAQTQNEILETPTPTKVIFPKSVTKDQESFAEGFQQALKQLQQQNSFVPTPTNRNLPTIYNILAAITPTLPPQNPLIPSSSASLESPLTSEADTKTSETLTLSPTAVVTSSISPLSNESGGSLINTSTCSSTSSTSGVNLAEVQRKLTGTQK</sequence>
<organism evidence="3 4">
    <name type="scientific">Bursaphelenchus okinawaensis</name>
    <dbReference type="NCBI Taxonomy" id="465554"/>
    <lineage>
        <taxon>Eukaryota</taxon>
        <taxon>Metazoa</taxon>
        <taxon>Ecdysozoa</taxon>
        <taxon>Nematoda</taxon>
        <taxon>Chromadorea</taxon>
        <taxon>Rhabditida</taxon>
        <taxon>Tylenchina</taxon>
        <taxon>Tylenchomorpha</taxon>
        <taxon>Aphelenchoidea</taxon>
        <taxon>Aphelenchoididae</taxon>
        <taxon>Bursaphelenchus</taxon>
    </lineage>
</organism>
<dbReference type="AlphaFoldDB" id="A0A811K9U8"/>
<name>A0A811K9U8_9BILA</name>
<dbReference type="Proteomes" id="UP000783686">
    <property type="component" value="Unassembled WGS sequence"/>
</dbReference>
<feature type="compositionally biased region" description="Polar residues" evidence="1">
    <location>
        <begin position="155"/>
        <end position="183"/>
    </location>
</feature>
<keyword evidence="4" id="KW-1185">Reference proteome</keyword>
<feature type="compositionally biased region" description="Low complexity" evidence="1">
    <location>
        <begin position="136"/>
        <end position="149"/>
    </location>
</feature>
<dbReference type="Pfam" id="PF03957">
    <property type="entry name" value="Jun"/>
    <property type="match status" value="1"/>
</dbReference>
<feature type="compositionally biased region" description="Low complexity" evidence="1">
    <location>
        <begin position="184"/>
        <end position="194"/>
    </location>
</feature>
<evidence type="ECO:0000259" key="2">
    <source>
        <dbReference type="Pfam" id="PF03957"/>
    </source>
</evidence>
<dbReference type="InterPro" id="IPR005643">
    <property type="entry name" value="JNK"/>
</dbReference>